<dbReference type="PANTHER" id="PTHR11803">
    <property type="entry name" value="2-IMINOBUTANOATE/2-IMINOPROPANOATE DEAMINASE RIDA"/>
    <property type="match status" value="1"/>
</dbReference>
<dbReference type="Proteomes" id="UP000198571">
    <property type="component" value="Unassembled WGS sequence"/>
</dbReference>
<accession>A0A1H9V9I3</accession>
<dbReference type="Gene3D" id="3.30.1330.40">
    <property type="entry name" value="RutC-like"/>
    <property type="match status" value="1"/>
</dbReference>
<protein>
    <submittedName>
        <fullName evidence="2">2-iminobutanoate/2-iminopropanoate deaminase</fullName>
    </submittedName>
</protein>
<dbReference type="InterPro" id="IPR006175">
    <property type="entry name" value="YjgF/YER057c/UK114"/>
</dbReference>
<dbReference type="InterPro" id="IPR035959">
    <property type="entry name" value="RutC-like_sf"/>
</dbReference>
<dbReference type="InterPro" id="IPR006056">
    <property type="entry name" value="RidA"/>
</dbReference>
<evidence type="ECO:0000313" key="3">
    <source>
        <dbReference type="Proteomes" id="UP000198571"/>
    </source>
</evidence>
<reference evidence="3" key="1">
    <citation type="submission" date="2016-10" db="EMBL/GenBank/DDBJ databases">
        <authorList>
            <person name="Varghese N."/>
            <person name="Submissions S."/>
        </authorList>
    </citation>
    <scope>NUCLEOTIDE SEQUENCE [LARGE SCALE GENOMIC DNA]</scope>
    <source>
        <strain evidence="3">S9</strain>
    </source>
</reference>
<dbReference type="FunFam" id="3.30.1330.40:FF:000001">
    <property type="entry name" value="L-PSP family endoribonuclease"/>
    <property type="match status" value="1"/>
</dbReference>
<dbReference type="SUPFAM" id="SSF55298">
    <property type="entry name" value="YjgF-like"/>
    <property type="match status" value="1"/>
</dbReference>
<proteinExistence type="inferred from homology"/>
<dbReference type="EMBL" id="FOGT01000010">
    <property type="protein sequence ID" value="SES18362.1"/>
    <property type="molecule type" value="Genomic_DNA"/>
</dbReference>
<dbReference type="GO" id="GO:0005829">
    <property type="term" value="C:cytosol"/>
    <property type="evidence" value="ECO:0007669"/>
    <property type="project" value="TreeGrafter"/>
</dbReference>
<evidence type="ECO:0000313" key="2">
    <source>
        <dbReference type="EMBL" id="SES18362.1"/>
    </source>
</evidence>
<dbReference type="GO" id="GO:0019239">
    <property type="term" value="F:deaminase activity"/>
    <property type="evidence" value="ECO:0007669"/>
    <property type="project" value="TreeGrafter"/>
</dbReference>
<organism evidence="2 3">
    <name type="scientific">Salipaludibacillus aurantiacus</name>
    <dbReference type="NCBI Taxonomy" id="1601833"/>
    <lineage>
        <taxon>Bacteria</taxon>
        <taxon>Bacillati</taxon>
        <taxon>Bacillota</taxon>
        <taxon>Bacilli</taxon>
        <taxon>Bacillales</taxon>
        <taxon>Bacillaceae</taxon>
    </lineage>
</organism>
<dbReference type="NCBIfam" id="TIGR00004">
    <property type="entry name" value="Rid family detoxifying hydrolase"/>
    <property type="match status" value="1"/>
</dbReference>
<sequence>MSKQPIQTTEAPSAIGPYSQAVRTGDVIYTSGQIGLDPASGEMAEGLEKQAHQVMKNVKAVLAAADCEMNDVVKAMIFMQNMDDFVTVNEIYASYFEEPYPARSAVEVSRMPKGALVEVEVIAKKK</sequence>
<keyword evidence="3" id="KW-1185">Reference proteome</keyword>
<comment type="similarity">
    <text evidence="1">Belongs to the RutC family.</text>
</comment>
<dbReference type="OrthoDB" id="9803101at2"/>
<dbReference type="PANTHER" id="PTHR11803:SF39">
    <property type="entry name" value="2-IMINOBUTANOATE_2-IMINOPROPANOATE DEAMINASE"/>
    <property type="match status" value="1"/>
</dbReference>
<dbReference type="CDD" id="cd00448">
    <property type="entry name" value="YjgF_YER057c_UK114_family"/>
    <property type="match status" value="1"/>
</dbReference>
<evidence type="ECO:0000256" key="1">
    <source>
        <dbReference type="ARBA" id="ARBA00010552"/>
    </source>
</evidence>
<dbReference type="STRING" id="1601833.SAMN05518684_11013"/>
<dbReference type="Pfam" id="PF01042">
    <property type="entry name" value="Ribonuc_L-PSP"/>
    <property type="match status" value="1"/>
</dbReference>
<dbReference type="RefSeq" id="WP_093052829.1">
    <property type="nucleotide sequence ID" value="NZ_FOGT01000010.1"/>
</dbReference>
<gene>
    <name evidence="2" type="ORF">SAMN05518684_11013</name>
</gene>
<dbReference type="AlphaFoldDB" id="A0A1H9V9I3"/>
<name>A0A1H9V9I3_9BACI</name>